<dbReference type="EMBL" id="VTPC01008341">
    <property type="protein sequence ID" value="KAF2892952.1"/>
    <property type="molecule type" value="Genomic_DNA"/>
</dbReference>
<accession>A0A8K0CX51</accession>
<evidence type="ECO:0000313" key="3">
    <source>
        <dbReference type="Proteomes" id="UP000801492"/>
    </source>
</evidence>
<reference evidence="2" key="1">
    <citation type="submission" date="2019-08" db="EMBL/GenBank/DDBJ databases">
        <title>The genome of the North American firefly Photinus pyralis.</title>
        <authorList>
            <consortium name="Photinus pyralis genome working group"/>
            <person name="Fallon T.R."/>
            <person name="Sander Lower S.E."/>
            <person name="Weng J.-K."/>
        </authorList>
    </citation>
    <scope>NUCLEOTIDE SEQUENCE</scope>
    <source>
        <strain evidence="2">TRF0915ILg1</strain>
        <tissue evidence="2">Whole body</tissue>
    </source>
</reference>
<dbReference type="OrthoDB" id="6776127at2759"/>
<organism evidence="2 3">
    <name type="scientific">Ignelater luminosus</name>
    <name type="common">Cucubano</name>
    <name type="synonym">Pyrophorus luminosus</name>
    <dbReference type="NCBI Taxonomy" id="2038154"/>
    <lineage>
        <taxon>Eukaryota</taxon>
        <taxon>Metazoa</taxon>
        <taxon>Ecdysozoa</taxon>
        <taxon>Arthropoda</taxon>
        <taxon>Hexapoda</taxon>
        <taxon>Insecta</taxon>
        <taxon>Pterygota</taxon>
        <taxon>Neoptera</taxon>
        <taxon>Endopterygota</taxon>
        <taxon>Coleoptera</taxon>
        <taxon>Polyphaga</taxon>
        <taxon>Elateriformia</taxon>
        <taxon>Elateroidea</taxon>
        <taxon>Elateridae</taxon>
        <taxon>Agrypninae</taxon>
        <taxon>Pyrophorini</taxon>
        <taxon>Ignelater</taxon>
    </lineage>
</organism>
<dbReference type="Proteomes" id="UP000801492">
    <property type="component" value="Unassembled WGS sequence"/>
</dbReference>
<protein>
    <submittedName>
        <fullName evidence="2">Uncharacterized protein</fullName>
    </submittedName>
</protein>
<dbReference type="AlphaFoldDB" id="A0A8K0CX51"/>
<name>A0A8K0CX51_IGNLU</name>
<feature type="region of interest" description="Disordered" evidence="1">
    <location>
        <begin position="48"/>
        <end position="77"/>
    </location>
</feature>
<evidence type="ECO:0000313" key="2">
    <source>
        <dbReference type="EMBL" id="KAF2892952.1"/>
    </source>
</evidence>
<comment type="caution">
    <text evidence="2">The sequence shown here is derived from an EMBL/GenBank/DDBJ whole genome shotgun (WGS) entry which is preliminary data.</text>
</comment>
<proteinExistence type="predicted"/>
<sequence length="176" mass="20132">MVTREVIRAIQQNAGKLYEMKFLIFNFCVILDFDPSHLGTAENGNEMFDDSKENVTNNTECPKENVNGPLNNSSESTYKNQSNFLQAENNNLSNTCIERNSVAQHLDNFPGSSENIGPFANFDDMYELRQIEKGDQCYCYVWGETQGQRRAKEVGSCLFKYLEQKSKANPDLIIFR</sequence>
<keyword evidence="3" id="KW-1185">Reference proteome</keyword>
<feature type="compositionally biased region" description="Polar residues" evidence="1">
    <location>
        <begin position="68"/>
        <end position="77"/>
    </location>
</feature>
<gene>
    <name evidence="2" type="ORF">ILUMI_13221</name>
</gene>
<evidence type="ECO:0000256" key="1">
    <source>
        <dbReference type="SAM" id="MobiDB-lite"/>
    </source>
</evidence>